<dbReference type="AlphaFoldDB" id="A0A834GBE1"/>
<evidence type="ECO:0000259" key="3">
    <source>
        <dbReference type="PROSITE" id="PS50158"/>
    </source>
</evidence>
<evidence type="ECO:0000313" key="4">
    <source>
        <dbReference type="EMBL" id="KAF7127618.1"/>
    </source>
</evidence>
<keyword evidence="1" id="KW-0479">Metal-binding</keyword>
<feature type="region of interest" description="Disordered" evidence="2">
    <location>
        <begin position="252"/>
        <end position="314"/>
    </location>
</feature>
<dbReference type="Proteomes" id="UP000626092">
    <property type="component" value="Unassembled WGS sequence"/>
</dbReference>
<protein>
    <recommendedName>
        <fullName evidence="3">CCHC-type domain-containing protein</fullName>
    </recommendedName>
</protein>
<feature type="region of interest" description="Disordered" evidence="2">
    <location>
        <begin position="1"/>
        <end position="24"/>
    </location>
</feature>
<dbReference type="InterPro" id="IPR036875">
    <property type="entry name" value="Znf_CCHC_sf"/>
</dbReference>
<dbReference type="Pfam" id="PF03732">
    <property type="entry name" value="Retrotrans_gag"/>
    <property type="match status" value="1"/>
</dbReference>
<comment type="caution">
    <text evidence="4">The sequence shown here is derived from an EMBL/GenBank/DDBJ whole genome shotgun (WGS) entry which is preliminary data.</text>
</comment>
<sequence>MASEHTVHAEGAASSGDEVQQPEVPVEQPVVGATDRLLAAVALLAEQQAAFMQWQTTEATTRRTGTGLLERFKKLFTVEFEGAIDPSDAEEWLKAVERVLNAMGVTDAQKVTLAAFSLKGEARDWWESFERQWTAPLPGVIPAVPRVVTWDRFVKGFNDHYFPKSWKLDQEAAFIDLKQGSMTVPEYEARFAKLSKYAPDLVSTEEKRCQRFRKGLLPKVATRLTTYEQEEYARLVEMARMVGKDIQDLNESRESYKKNKTEGAAFGKSGGSNSKGGGQKSQVTKAQDFGKSQGGLSGQWKGKSGQGTNRQTISGATTMSRQCFSCGSTDHLRRDCPSALKGVKCYTCGEFGHMAVQCPRAPMPAASSVASDEISTMIHEVNCDFHGDGNTEGHRRRPRRVIDLILVRPLSIRRRVYQTPPLLVKFFFFYVILPTCNDDDCIDVGEFI</sequence>
<dbReference type="PROSITE" id="PS50158">
    <property type="entry name" value="ZF_CCHC"/>
    <property type="match status" value="2"/>
</dbReference>
<feature type="domain" description="CCHC-type" evidence="3">
    <location>
        <begin position="344"/>
        <end position="360"/>
    </location>
</feature>
<dbReference type="PANTHER" id="PTHR34482">
    <property type="entry name" value="DNA DAMAGE-INDUCIBLE PROTEIN 1-LIKE"/>
    <property type="match status" value="1"/>
</dbReference>
<dbReference type="SMART" id="SM00343">
    <property type="entry name" value="ZnF_C2HC"/>
    <property type="match status" value="2"/>
</dbReference>
<feature type="domain" description="CCHC-type" evidence="3">
    <location>
        <begin position="323"/>
        <end position="338"/>
    </location>
</feature>
<dbReference type="PANTHER" id="PTHR34482:SF36">
    <property type="entry name" value="RETROTRANSPOSON GAG DOMAIN-CONTAINING PROTEIN"/>
    <property type="match status" value="1"/>
</dbReference>
<accession>A0A834GBE1</accession>
<dbReference type="GO" id="GO:0003676">
    <property type="term" value="F:nucleic acid binding"/>
    <property type="evidence" value="ECO:0007669"/>
    <property type="project" value="InterPro"/>
</dbReference>
<keyword evidence="1" id="KW-0862">Zinc</keyword>
<dbReference type="Pfam" id="PF00098">
    <property type="entry name" value="zf-CCHC"/>
    <property type="match status" value="2"/>
</dbReference>
<dbReference type="Gene3D" id="4.10.60.10">
    <property type="entry name" value="Zinc finger, CCHC-type"/>
    <property type="match status" value="1"/>
</dbReference>
<dbReference type="GO" id="GO:0008270">
    <property type="term" value="F:zinc ion binding"/>
    <property type="evidence" value="ECO:0007669"/>
    <property type="project" value="UniProtKB-KW"/>
</dbReference>
<dbReference type="EMBL" id="WJXA01000011">
    <property type="protein sequence ID" value="KAF7127618.1"/>
    <property type="molecule type" value="Genomic_DNA"/>
</dbReference>
<dbReference type="OrthoDB" id="2272416at2759"/>
<keyword evidence="5" id="KW-1185">Reference proteome</keyword>
<gene>
    <name evidence="4" type="ORF">RHSIM_Rhsim11G0017800</name>
</gene>
<feature type="compositionally biased region" description="Gly residues" evidence="2">
    <location>
        <begin position="268"/>
        <end position="279"/>
    </location>
</feature>
<evidence type="ECO:0000256" key="1">
    <source>
        <dbReference type="PROSITE-ProRule" id="PRU00047"/>
    </source>
</evidence>
<evidence type="ECO:0000256" key="2">
    <source>
        <dbReference type="SAM" id="MobiDB-lite"/>
    </source>
</evidence>
<proteinExistence type="predicted"/>
<evidence type="ECO:0000313" key="5">
    <source>
        <dbReference type="Proteomes" id="UP000626092"/>
    </source>
</evidence>
<feature type="compositionally biased region" description="Basic and acidic residues" evidence="2">
    <location>
        <begin position="252"/>
        <end position="261"/>
    </location>
</feature>
<dbReference type="InterPro" id="IPR001878">
    <property type="entry name" value="Znf_CCHC"/>
</dbReference>
<dbReference type="SUPFAM" id="SSF57756">
    <property type="entry name" value="Retrovirus zinc finger-like domains"/>
    <property type="match status" value="1"/>
</dbReference>
<dbReference type="InterPro" id="IPR005162">
    <property type="entry name" value="Retrotrans_gag_dom"/>
</dbReference>
<organism evidence="4 5">
    <name type="scientific">Rhododendron simsii</name>
    <name type="common">Sims's rhododendron</name>
    <dbReference type="NCBI Taxonomy" id="118357"/>
    <lineage>
        <taxon>Eukaryota</taxon>
        <taxon>Viridiplantae</taxon>
        <taxon>Streptophyta</taxon>
        <taxon>Embryophyta</taxon>
        <taxon>Tracheophyta</taxon>
        <taxon>Spermatophyta</taxon>
        <taxon>Magnoliopsida</taxon>
        <taxon>eudicotyledons</taxon>
        <taxon>Gunneridae</taxon>
        <taxon>Pentapetalae</taxon>
        <taxon>asterids</taxon>
        <taxon>Ericales</taxon>
        <taxon>Ericaceae</taxon>
        <taxon>Ericoideae</taxon>
        <taxon>Rhodoreae</taxon>
        <taxon>Rhododendron</taxon>
    </lineage>
</organism>
<keyword evidence="1" id="KW-0863">Zinc-finger</keyword>
<reference evidence="4" key="1">
    <citation type="submission" date="2019-11" db="EMBL/GenBank/DDBJ databases">
        <authorList>
            <person name="Liu Y."/>
            <person name="Hou J."/>
            <person name="Li T.-Q."/>
            <person name="Guan C.-H."/>
            <person name="Wu X."/>
            <person name="Wu H.-Z."/>
            <person name="Ling F."/>
            <person name="Zhang R."/>
            <person name="Shi X.-G."/>
            <person name="Ren J.-P."/>
            <person name="Chen E.-F."/>
            <person name="Sun J.-M."/>
        </authorList>
    </citation>
    <scope>NUCLEOTIDE SEQUENCE</scope>
    <source>
        <strain evidence="4">Adult_tree_wgs_1</strain>
        <tissue evidence="4">Leaves</tissue>
    </source>
</reference>
<name>A0A834GBE1_RHOSS</name>